<feature type="repeat" description="WD" evidence="4">
    <location>
        <begin position="445"/>
        <end position="478"/>
    </location>
</feature>
<dbReference type="PROSITE" id="PS00678">
    <property type="entry name" value="WD_REPEATS_1"/>
    <property type="match status" value="1"/>
</dbReference>
<dbReference type="Gene3D" id="2.130.10.10">
    <property type="entry name" value="YVTN repeat-like/Quinoprotein amine dehydrogenase"/>
    <property type="match status" value="1"/>
</dbReference>
<dbReference type="PROSITE" id="PS50294">
    <property type="entry name" value="WD_REPEATS_REGION"/>
    <property type="match status" value="1"/>
</dbReference>
<sequence>MQRTPGKRKSGPFEGQNHVSEVTYKRFKKGIIQKLTRKGPAASTPMATRGQYDPRFDLAEVCQRLDLETQQSHQEPEHKVQQGNSDAIPHMRGCREAIVAVNPPRTPFSKIKETDNKGNSTEQGGKLVWRAAETLRYSRKGTAGSEVKKQSLQPFALLNKDHLSQHGQVVMMLGAPSLRNDYYSDLLDCNRRGIIALALGSSVYLWNSETRALVGLLEPCLAPDGPSSETLSISCLCWGRDGRILSIGNRRGEIQLWDAIRMQTVRSLQSHLSAVAALSWKQDVLSSGSVLGRVHHTDARAPAQLVGAADLKEEICSLQWSPGEEWIASGSTNGLLHIWANDIAGIKKSCQTVVTMKQPSAVKAMGWCPWQRGVIATGGGWKDGELRIWDAQLGTCLNAVSTNSQICCLRWAGKKRSLITSHGLPHNSVSSWTWKFPYLTQLHQLAGHSGRVLHLAVNPDSTCIFSAGADQRLHIWDL</sequence>
<dbReference type="Pfam" id="PF24807">
    <property type="entry name" value="WD40_CDC20-Fz"/>
    <property type="match status" value="1"/>
</dbReference>
<dbReference type="InterPro" id="IPR056150">
    <property type="entry name" value="WD40_CDC20-Fz"/>
</dbReference>
<protein>
    <recommendedName>
        <fullName evidence="6">CDC20/Fizzy WD40 domain-containing protein</fullName>
    </recommendedName>
</protein>
<feature type="compositionally biased region" description="Basic residues" evidence="5">
    <location>
        <begin position="1"/>
        <end position="10"/>
    </location>
</feature>
<dbReference type="Ensembl" id="ENSORLT00020003826.1">
    <property type="protein sequence ID" value="ENSORLP00020006886.1"/>
    <property type="gene ID" value="ENSORLG00020007772.1"/>
</dbReference>
<dbReference type="GO" id="GO:0010997">
    <property type="term" value="F:anaphase-promoting complex binding"/>
    <property type="evidence" value="ECO:0007669"/>
    <property type="project" value="InterPro"/>
</dbReference>
<proteinExistence type="inferred from homology"/>
<dbReference type="AlphaFoldDB" id="A0A3P9KEL8"/>
<dbReference type="SMART" id="SM00320">
    <property type="entry name" value="WD40"/>
    <property type="match status" value="5"/>
</dbReference>
<reference key="1">
    <citation type="journal article" date="2007" name="Nature">
        <title>The medaka draft genome and insights into vertebrate genome evolution.</title>
        <authorList>
            <person name="Kasahara M."/>
            <person name="Naruse K."/>
            <person name="Sasaki S."/>
            <person name="Nakatani Y."/>
            <person name="Qu W."/>
            <person name="Ahsan B."/>
            <person name="Yamada T."/>
            <person name="Nagayasu Y."/>
            <person name="Doi K."/>
            <person name="Kasai Y."/>
            <person name="Jindo T."/>
            <person name="Kobayashi D."/>
            <person name="Shimada A."/>
            <person name="Toyoda A."/>
            <person name="Kuroki Y."/>
            <person name="Fujiyama A."/>
            <person name="Sasaki T."/>
            <person name="Shimizu A."/>
            <person name="Asakawa S."/>
            <person name="Shimizu N."/>
            <person name="Hashimoto S."/>
            <person name="Yang J."/>
            <person name="Lee Y."/>
            <person name="Matsushima K."/>
            <person name="Sugano S."/>
            <person name="Sakaizumi M."/>
            <person name="Narita T."/>
            <person name="Ohishi K."/>
            <person name="Haga S."/>
            <person name="Ohta F."/>
            <person name="Nomoto H."/>
            <person name="Nogata K."/>
            <person name="Morishita T."/>
            <person name="Endo T."/>
            <person name="Shin-I T."/>
            <person name="Takeda H."/>
            <person name="Morishita S."/>
            <person name="Kohara Y."/>
        </authorList>
    </citation>
    <scope>NUCLEOTIDE SEQUENCE [LARGE SCALE GENOMIC DNA]</scope>
    <source>
        <strain>Hd-rR</strain>
    </source>
</reference>
<accession>A0A3P9KEL8</accession>
<evidence type="ECO:0000313" key="7">
    <source>
        <dbReference type="Ensembl" id="ENSORLP00020006886.1"/>
    </source>
</evidence>
<reference evidence="7" key="3">
    <citation type="submission" date="2025-08" db="UniProtKB">
        <authorList>
            <consortium name="Ensembl"/>
        </authorList>
    </citation>
    <scope>IDENTIFICATION</scope>
    <source>
        <strain evidence="7">HNI</strain>
    </source>
</reference>
<reference evidence="7" key="4">
    <citation type="submission" date="2025-09" db="UniProtKB">
        <authorList>
            <consortium name="Ensembl"/>
        </authorList>
    </citation>
    <scope>IDENTIFICATION</scope>
    <source>
        <strain evidence="7">HNI</strain>
    </source>
</reference>
<dbReference type="Proteomes" id="UP000265180">
    <property type="component" value="Chromosome 9"/>
</dbReference>
<dbReference type="SUPFAM" id="SSF50978">
    <property type="entry name" value="WD40 repeat-like"/>
    <property type="match status" value="1"/>
</dbReference>
<organism evidence="7 8">
    <name type="scientific">Oryzias latipes</name>
    <name type="common">Japanese rice fish</name>
    <name type="synonym">Japanese killifish</name>
    <dbReference type="NCBI Taxonomy" id="8090"/>
    <lineage>
        <taxon>Eukaryota</taxon>
        <taxon>Metazoa</taxon>
        <taxon>Chordata</taxon>
        <taxon>Craniata</taxon>
        <taxon>Vertebrata</taxon>
        <taxon>Euteleostomi</taxon>
        <taxon>Actinopterygii</taxon>
        <taxon>Neopterygii</taxon>
        <taxon>Teleostei</taxon>
        <taxon>Neoteleostei</taxon>
        <taxon>Acanthomorphata</taxon>
        <taxon>Ovalentaria</taxon>
        <taxon>Atherinomorphae</taxon>
        <taxon>Beloniformes</taxon>
        <taxon>Adrianichthyidae</taxon>
        <taxon>Oryziinae</taxon>
        <taxon>Oryzias</taxon>
    </lineage>
</organism>
<reference evidence="7 8" key="2">
    <citation type="submission" date="2017-04" db="EMBL/GenBank/DDBJ databases">
        <title>CpG methylation of centromeres and impact of large insertions on vertebrate speciation.</title>
        <authorList>
            <person name="Ichikawa K."/>
            <person name="Yoshimura J."/>
            <person name="Morishita S."/>
        </authorList>
    </citation>
    <scope>NUCLEOTIDE SEQUENCE</scope>
    <source>
        <strain evidence="7 8">HNI</strain>
    </source>
</reference>
<evidence type="ECO:0000256" key="2">
    <source>
        <dbReference type="ARBA" id="ARBA00022574"/>
    </source>
</evidence>
<dbReference type="InterPro" id="IPR036322">
    <property type="entry name" value="WD40_repeat_dom_sf"/>
</dbReference>
<dbReference type="InterPro" id="IPR001680">
    <property type="entry name" value="WD40_rpt"/>
</dbReference>
<keyword evidence="2 4" id="KW-0853">WD repeat</keyword>
<name>A0A3P9KEL8_ORYLA</name>
<dbReference type="InterPro" id="IPR015943">
    <property type="entry name" value="WD40/YVTN_repeat-like_dom_sf"/>
</dbReference>
<feature type="domain" description="CDC20/Fizzy WD40" evidence="6">
    <location>
        <begin position="173"/>
        <end position="476"/>
    </location>
</feature>
<evidence type="ECO:0000256" key="1">
    <source>
        <dbReference type="ARBA" id="ARBA00006445"/>
    </source>
</evidence>
<dbReference type="InterPro" id="IPR019775">
    <property type="entry name" value="WD40_repeat_CS"/>
</dbReference>
<evidence type="ECO:0000256" key="3">
    <source>
        <dbReference type="ARBA" id="ARBA00022737"/>
    </source>
</evidence>
<evidence type="ECO:0000256" key="5">
    <source>
        <dbReference type="SAM" id="MobiDB-lite"/>
    </source>
</evidence>
<evidence type="ECO:0000259" key="6">
    <source>
        <dbReference type="Pfam" id="PF24807"/>
    </source>
</evidence>
<dbReference type="PANTHER" id="PTHR19918:SF4">
    <property type="entry name" value="CELL DIVISION CYCLE PROTEIN 20 HOMOLOG B"/>
    <property type="match status" value="1"/>
</dbReference>
<dbReference type="PROSITE" id="PS50082">
    <property type="entry name" value="WD_REPEATS_2"/>
    <property type="match status" value="1"/>
</dbReference>
<dbReference type="GO" id="GO:0097027">
    <property type="term" value="F:ubiquitin-protein transferase activator activity"/>
    <property type="evidence" value="ECO:0007669"/>
    <property type="project" value="InterPro"/>
</dbReference>
<comment type="similarity">
    <text evidence="1">Belongs to the WD repeat CDC20/Fizzy family.</text>
</comment>
<keyword evidence="3" id="KW-0677">Repeat</keyword>
<dbReference type="InterPro" id="IPR033010">
    <property type="entry name" value="Cdc20/Fizzy"/>
</dbReference>
<dbReference type="PANTHER" id="PTHR19918">
    <property type="entry name" value="CELL DIVISION CYCLE 20 CDC20 FIZZY -RELATED"/>
    <property type="match status" value="1"/>
</dbReference>
<evidence type="ECO:0000256" key="4">
    <source>
        <dbReference type="PROSITE-ProRule" id="PRU00221"/>
    </source>
</evidence>
<evidence type="ECO:0000313" key="8">
    <source>
        <dbReference type="Proteomes" id="UP000265180"/>
    </source>
</evidence>
<feature type="region of interest" description="Disordered" evidence="5">
    <location>
        <begin position="1"/>
        <end position="21"/>
    </location>
</feature>